<dbReference type="CDD" id="cd02869">
    <property type="entry name" value="PseudoU_synth_RluA_like"/>
    <property type="match status" value="1"/>
</dbReference>
<dbReference type="EMBL" id="RZNH01000059">
    <property type="protein sequence ID" value="NOU62245.1"/>
    <property type="molecule type" value="Genomic_DNA"/>
</dbReference>
<proteinExistence type="predicted"/>
<organism evidence="3 4">
    <name type="scientific">Marinifilum caeruleilacunae</name>
    <dbReference type="NCBI Taxonomy" id="2499076"/>
    <lineage>
        <taxon>Bacteria</taxon>
        <taxon>Pseudomonadati</taxon>
        <taxon>Bacteroidota</taxon>
        <taxon>Bacteroidia</taxon>
        <taxon>Marinilabiliales</taxon>
        <taxon>Marinifilaceae</taxon>
    </lineage>
</organism>
<dbReference type="Pfam" id="PF00849">
    <property type="entry name" value="PseudoU_synth_2"/>
    <property type="match status" value="1"/>
</dbReference>
<evidence type="ECO:0000259" key="2">
    <source>
        <dbReference type="Pfam" id="PF00849"/>
    </source>
</evidence>
<dbReference type="InterPro" id="IPR020103">
    <property type="entry name" value="PsdUridine_synth_cat_dom_sf"/>
</dbReference>
<feature type="coiled-coil region" evidence="1">
    <location>
        <begin position="116"/>
        <end position="227"/>
    </location>
</feature>
<evidence type="ECO:0000313" key="3">
    <source>
        <dbReference type="EMBL" id="NOU62245.1"/>
    </source>
</evidence>
<feature type="domain" description="Pseudouridine synthase RsuA/RluA-like" evidence="2">
    <location>
        <begin position="345"/>
        <end position="491"/>
    </location>
</feature>
<dbReference type="SUPFAM" id="SSF55120">
    <property type="entry name" value="Pseudouridine synthase"/>
    <property type="match status" value="1"/>
</dbReference>
<dbReference type="PANTHER" id="PTHR21600">
    <property type="entry name" value="MITOCHONDRIAL RNA PSEUDOURIDINE SYNTHASE"/>
    <property type="match status" value="1"/>
</dbReference>
<dbReference type="Gene3D" id="3.30.2350.10">
    <property type="entry name" value="Pseudouridine synthase"/>
    <property type="match status" value="1"/>
</dbReference>
<evidence type="ECO:0000256" key="1">
    <source>
        <dbReference type="SAM" id="Coils"/>
    </source>
</evidence>
<keyword evidence="4" id="KW-1185">Reference proteome</keyword>
<gene>
    <name evidence="3" type="ORF">ELS83_20815</name>
</gene>
<accession>A0ABX1X1J7</accession>
<keyword evidence="1" id="KW-0175">Coiled coil</keyword>
<dbReference type="Proteomes" id="UP000732105">
    <property type="component" value="Unassembled WGS sequence"/>
</dbReference>
<dbReference type="PANTHER" id="PTHR21600:SF89">
    <property type="entry name" value="RIBOSOMAL LARGE SUBUNIT PSEUDOURIDINE SYNTHASE A"/>
    <property type="match status" value="1"/>
</dbReference>
<name>A0ABX1X1J7_9BACT</name>
<dbReference type="PROSITE" id="PS01129">
    <property type="entry name" value="PSI_RLU"/>
    <property type="match status" value="1"/>
</dbReference>
<dbReference type="InterPro" id="IPR006224">
    <property type="entry name" value="PsdUridine_synth_RluA-like_CS"/>
</dbReference>
<dbReference type="InterPro" id="IPR006145">
    <property type="entry name" value="PsdUridine_synth_RsuA/RluA"/>
</dbReference>
<comment type="caution">
    <text evidence="3">The sequence shown here is derived from an EMBL/GenBank/DDBJ whole genome shotgun (WGS) entry which is preliminary data.</text>
</comment>
<evidence type="ECO:0000313" key="4">
    <source>
        <dbReference type="Proteomes" id="UP000732105"/>
    </source>
</evidence>
<reference evidence="3 4" key="1">
    <citation type="submission" date="2018-12" db="EMBL/GenBank/DDBJ databases">
        <title>Marinifilum JC070 sp. nov., a marine bacterium isolated from Yongle Blue Hole in the South China Sea.</title>
        <authorList>
            <person name="Fu T."/>
        </authorList>
    </citation>
    <scope>NUCLEOTIDE SEQUENCE [LARGE SCALE GENOMIC DNA]</scope>
    <source>
        <strain evidence="3 4">JC070</strain>
    </source>
</reference>
<sequence>MHSFISFHKTSKDMELPEFFTNPFDYRPHPYCVQAAEQLQEKLGEPDSESKGKMYGVLIVKNKSGELGFLSAYSGNEQSQFSDIPFVPQVFEITNPNGFFRKGEAELNQMNEAIHKAEHSEEYKQLLEDLKAEKEQAEILVNQAKLALKQAKKERKAKRKQAEQEAEHEHILEQLIRESQREKSQFNQIKRACKQKVEAAKAKLDAYQKEVNELKQARKKRSAQLQQQIFDSYLFLNAEGSVKSASDIFRETDAKVPPAGAGDCCAPKLMQYAYQNELEPIAVAEFWWGKSPKKEIRKHAYFYPACKSKCEPILGHMLKGLKLEKTAKTVKKLQIEVLYEDDAIAIIHKPSGLLSVPGKEEKESVYSQAKTIYPQAEEPLIVHRLDMATSGIMLIAKTKTAHEILQKQFLDKSIQKRYVAILDAIVPHEEGSIKLPLRVDLEDRPRQLVCFEYGKEAFTKWKVVERSIHQSKVHFYPITGRTHQLRVHAAHADGLNTAIVGDELYGQKAERLLLHAEEIRFVHPTTNKAMTYVCPAKFDLEKD</sequence>
<dbReference type="InterPro" id="IPR050188">
    <property type="entry name" value="RluA_PseudoU_synthase"/>
</dbReference>
<protein>
    <submittedName>
        <fullName evidence="3">RluA family pseudouridine synthase</fullName>
    </submittedName>
</protein>